<evidence type="ECO:0000256" key="1">
    <source>
        <dbReference type="SAM" id="MobiDB-lite"/>
    </source>
</evidence>
<proteinExistence type="predicted"/>
<sequence length="82" mass="9040">MVAGKPCVGEEFACMDVGKKLLKEFKEVYFPSLTVNICDFFPILSHQRPHIDDVYCGNRNNSNNHGMGNVTSSESSESIAKG</sequence>
<comment type="caution">
    <text evidence="2">The sequence shown here is derived from an EMBL/GenBank/DDBJ whole genome shotgun (WGS) entry which is preliminary data.</text>
</comment>
<keyword evidence="3" id="KW-1185">Reference proteome</keyword>
<accession>A0A8J4VEZ9</accession>
<dbReference type="OrthoDB" id="1055148at2759"/>
<organism evidence="2 3">
    <name type="scientific">Castanea mollissima</name>
    <name type="common">Chinese chestnut</name>
    <dbReference type="NCBI Taxonomy" id="60419"/>
    <lineage>
        <taxon>Eukaryota</taxon>
        <taxon>Viridiplantae</taxon>
        <taxon>Streptophyta</taxon>
        <taxon>Embryophyta</taxon>
        <taxon>Tracheophyta</taxon>
        <taxon>Spermatophyta</taxon>
        <taxon>Magnoliopsida</taxon>
        <taxon>eudicotyledons</taxon>
        <taxon>Gunneridae</taxon>
        <taxon>Pentapetalae</taxon>
        <taxon>rosids</taxon>
        <taxon>fabids</taxon>
        <taxon>Fagales</taxon>
        <taxon>Fagaceae</taxon>
        <taxon>Castanea</taxon>
    </lineage>
</organism>
<protein>
    <submittedName>
        <fullName evidence="2">Uncharacterized protein</fullName>
    </submittedName>
</protein>
<evidence type="ECO:0000313" key="3">
    <source>
        <dbReference type="Proteomes" id="UP000737018"/>
    </source>
</evidence>
<feature type="region of interest" description="Disordered" evidence="1">
    <location>
        <begin position="60"/>
        <end position="82"/>
    </location>
</feature>
<evidence type="ECO:0000313" key="2">
    <source>
        <dbReference type="EMBL" id="KAF3953050.1"/>
    </source>
</evidence>
<dbReference type="Proteomes" id="UP000737018">
    <property type="component" value="Unassembled WGS sequence"/>
</dbReference>
<gene>
    <name evidence="2" type="ORF">CMV_021464</name>
</gene>
<name>A0A8J4VEZ9_9ROSI</name>
<feature type="compositionally biased region" description="Polar residues" evidence="1">
    <location>
        <begin position="70"/>
        <end position="82"/>
    </location>
</feature>
<dbReference type="AlphaFoldDB" id="A0A8J4VEZ9"/>
<reference evidence="2" key="1">
    <citation type="submission" date="2020-03" db="EMBL/GenBank/DDBJ databases">
        <title>Castanea mollissima Vanexum genome sequencing.</title>
        <authorList>
            <person name="Staton M."/>
        </authorList>
    </citation>
    <scope>NUCLEOTIDE SEQUENCE</scope>
    <source>
        <tissue evidence="2">Leaf</tissue>
    </source>
</reference>
<dbReference type="EMBL" id="JRKL02004242">
    <property type="protein sequence ID" value="KAF3953050.1"/>
    <property type="molecule type" value="Genomic_DNA"/>
</dbReference>
<feature type="compositionally biased region" description="Low complexity" evidence="1">
    <location>
        <begin position="60"/>
        <end position="69"/>
    </location>
</feature>